<reference evidence="3 5" key="1">
    <citation type="journal article" date="2015" name="Genome Announc.">
        <title>Draft Genome of the Euendolithic (true boring) Cyanobacterium Mastigocoleus testarum strain BC008.</title>
        <authorList>
            <person name="Guida B.S."/>
            <person name="Garcia-Pichel F."/>
        </authorList>
    </citation>
    <scope>NUCLEOTIDE SEQUENCE [LARGE SCALE GENOMIC DNA]</scope>
    <source>
        <strain evidence="3 5">BC008</strain>
    </source>
</reference>
<dbReference type="PANTHER" id="PTHR47691:SF3">
    <property type="entry name" value="HTH-TYPE TRANSCRIPTIONAL REGULATOR RV0890C-RELATED"/>
    <property type="match status" value="1"/>
</dbReference>
<dbReference type="Proteomes" id="UP000053372">
    <property type="component" value="Unassembled WGS sequence"/>
</dbReference>
<evidence type="ECO:0000259" key="1">
    <source>
        <dbReference type="Pfam" id="PF00931"/>
    </source>
</evidence>
<dbReference type="InterPro" id="IPR058651">
    <property type="entry name" value="HTH_VMAP-M9"/>
</dbReference>
<organism evidence="3 5">
    <name type="scientific">Mastigocoleus testarum BC008</name>
    <dbReference type="NCBI Taxonomy" id="371196"/>
    <lineage>
        <taxon>Bacteria</taxon>
        <taxon>Bacillati</taxon>
        <taxon>Cyanobacteriota</taxon>
        <taxon>Cyanophyceae</taxon>
        <taxon>Nostocales</taxon>
        <taxon>Hapalosiphonaceae</taxon>
        <taxon>Mastigocoleus</taxon>
    </lineage>
</organism>
<dbReference type="InterPro" id="IPR027417">
    <property type="entry name" value="P-loop_NTPase"/>
</dbReference>
<dbReference type="Pfam" id="PF26355">
    <property type="entry name" value="HTH_VMAP-M9"/>
    <property type="match status" value="1"/>
</dbReference>
<dbReference type="EMBL" id="LMTZ01000093">
    <property type="protein sequence ID" value="KST66870.1"/>
    <property type="molecule type" value="Genomic_DNA"/>
</dbReference>
<dbReference type="GO" id="GO:0043531">
    <property type="term" value="F:ADP binding"/>
    <property type="evidence" value="ECO:0007669"/>
    <property type="project" value="InterPro"/>
</dbReference>
<evidence type="ECO:0000313" key="5">
    <source>
        <dbReference type="Proteomes" id="UP000053372"/>
    </source>
</evidence>
<dbReference type="InterPro" id="IPR002182">
    <property type="entry name" value="NB-ARC"/>
</dbReference>
<dbReference type="OrthoDB" id="441260at2"/>
<evidence type="ECO:0000259" key="2">
    <source>
        <dbReference type="Pfam" id="PF26355"/>
    </source>
</evidence>
<feature type="domain" description="NB-ARC" evidence="1">
    <location>
        <begin position="166"/>
        <end position="265"/>
    </location>
</feature>
<comment type="caution">
    <text evidence="3">The sequence shown here is derived from an EMBL/GenBank/DDBJ whole genome shotgun (WGS) entry which is preliminary data.</text>
</comment>
<accession>A0A0V7ZRP8</accession>
<keyword evidence="5" id="KW-1185">Reference proteome</keyword>
<feature type="domain" description="vWA-MoxR associated protein N-terminal HTH" evidence="2">
    <location>
        <begin position="44"/>
        <end position="123"/>
    </location>
</feature>
<proteinExistence type="predicted"/>
<evidence type="ECO:0000313" key="4">
    <source>
        <dbReference type="EMBL" id="KST70208.1"/>
    </source>
</evidence>
<name>A0A0V7ZRP8_9CYAN</name>
<gene>
    <name evidence="3" type="ORF">BC008_27165</name>
    <name evidence="4" type="ORF">BC008_36770</name>
</gene>
<dbReference type="PRINTS" id="PR00364">
    <property type="entry name" value="DISEASERSIST"/>
</dbReference>
<dbReference type="AlphaFoldDB" id="A0A0V7ZRP8"/>
<dbReference type="RefSeq" id="WP_058182983.1">
    <property type="nucleotide sequence ID" value="NZ_LMTZ01000002.1"/>
</dbReference>
<dbReference type="SUPFAM" id="SSF52540">
    <property type="entry name" value="P-loop containing nucleoside triphosphate hydrolases"/>
    <property type="match status" value="1"/>
</dbReference>
<sequence>MTFPEVRNFVEYPEAESYSIIRKSTDLIESKPVLSKNITESEENRAFNLAESALVSIQGKSLNNLQRAIFKGAWQGQTYEEIASEINCSEGHIKDVAADLWKQVSEKLGQKVYKKNFKAILEQRLSTGELALCKSNQIPCHYLNNRKKYWGEIPDISGFYGRDEELSTLTGWINKDQCRLLTVLGIGGVGKTTLIAKLAKQVQNQFEFIIWRSLHKAPAFEDTVTILLNFFTYPKVADSPTSVEEKILLLLEFFRSHRCLVIFDNLESVLEPGEQVGCYQEEYSGYGELIRYIGMIQHQSCLVLTSREKPRDLELQEGENLPVRSFYLKGLPLKEIQKILLAISPFSATESDWNFLVKYYAGNPLMLKILATQTKELFECNISKFLQIGEYKISEIRDLRNLLTRQFERLSSLEKQIMYQIALGEAPIDIKSLQEKTCLSSSGSKFMEALRSLLQRSLIEKTPAGLKQEPVIMDYVNMKQV</sequence>
<dbReference type="Gene3D" id="3.40.50.300">
    <property type="entry name" value="P-loop containing nucleotide triphosphate hydrolases"/>
    <property type="match status" value="1"/>
</dbReference>
<dbReference type="Pfam" id="PF00931">
    <property type="entry name" value="NB-ARC"/>
    <property type="match status" value="1"/>
</dbReference>
<dbReference type="EMBL" id="LMTZ01000002">
    <property type="protein sequence ID" value="KST70208.1"/>
    <property type="molecule type" value="Genomic_DNA"/>
</dbReference>
<dbReference type="PANTHER" id="PTHR47691">
    <property type="entry name" value="REGULATOR-RELATED"/>
    <property type="match status" value="1"/>
</dbReference>
<evidence type="ECO:0000313" key="3">
    <source>
        <dbReference type="EMBL" id="KST66870.1"/>
    </source>
</evidence>
<protein>
    <submittedName>
        <fullName evidence="3">Uncharacterized protein</fullName>
    </submittedName>
</protein>